<dbReference type="Proteomes" id="UP000005413">
    <property type="component" value="Unassembled WGS sequence"/>
</dbReference>
<gene>
    <name evidence="1" type="ORF">SS7213T_04390</name>
</gene>
<proteinExistence type="predicted"/>
<dbReference type="AlphaFoldDB" id="G5JHE9"/>
<dbReference type="EMBL" id="AEUN01000310">
    <property type="protein sequence ID" value="EHJ08387.1"/>
    <property type="molecule type" value="Genomic_DNA"/>
</dbReference>
<evidence type="ECO:0000313" key="2">
    <source>
        <dbReference type="Proteomes" id="UP000005413"/>
    </source>
</evidence>
<name>G5JHE9_9STAP</name>
<organism evidence="1 2">
    <name type="scientific">Staphylococcus simiae CCM 7213 = CCUG 51256</name>
    <dbReference type="NCBI Taxonomy" id="911238"/>
    <lineage>
        <taxon>Bacteria</taxon>
        <taxon>Bacillati</taxon>
        <taxon>Bacillota</taxon>
        <taxon>Bacilli</taxon>
        <taxon>Bacillales</taxon>
        <taxon>Staphylococcaceae</taxon>
        <taxon>Staphylococcus</taxon>
    </lineage>
</organism>
<feature type="non-terminal residue" evidence="1">
    <location>
        <position position="40"/>
    </location>
</feature>
<reference evidence="1 2" key="1">
    <citation type="journal article" date="2012" name="BMC Genomics">
        <title>Comparative genomic analysis of the genus Staphylococcus including Staphylococcus aureus and its newly described sister species Staphylococcus simiae.</title>
        <authorList>
            <person name="Suzuki H."/>
            <person name="Lefebure T."/>
            <person name="Pavinski Bitar P."/>
            <person name="Stanhope M.J."/>
        </authorList>
    </citation>
    <scope>NUCLEOTIDE SEQUENCE [LARGE SCALE GENOMIC DNA]</scope>
    <source>
        <strain evidence="1 2">CCM 7213</strain>
    </source>
</reference>
<sequence length="40" mass="4821">EKVRVKGYMFTDERYKAFFEYVMDVGKVLKKEYPNIEVVA</sequence>
<feature type="non-terminal residue" evidence="1">
    <location>
        <position position="1"/>
    </location>
</feature>
<accession>G5JHE9</accession>
<protein>
    <submittedName>
        <fullName evidence="1">Uncharacterized protein</fullName>
    </submittedName>
</protein>
<keyword evidence="2" id="KW-1185">Reference proteome</keyword>
<evidence type="ECO:0000313" key="1">
    <source>
        <dbReference type="EMBL" id="EHJ08387.1"/>
    </source>
</evidence>
<comment type="caution">
    <text evidence="1">The sequence shown here is derived from an EMBL/GenBank/DDBJ whole genome shotgun (WGS) entry which is preliminary data.</text>
</comment>